<organism evidence="1 2">
    <name type="scientific">Pyricularia grisea</name>
    <name type="common">Crabgrass-specific blast fungus</name>
    <name type="synonym">Magnaporthe grisea</name>
    <dbReference type="NCBI Taxonomy" id="148305"/>
    <lineage>
        <taxon>Eukaryota</taxon>
        <taxon>Fungi</taxon>
        <taxon>Dikarya</taxon>
        <taxon>Ascomycota</taxon>
        <taxon>Pezizomycotina</taxon>
        <taxon>Sordariomycetes</taxon>
        <taxon>Sordariomycetidae</taxon>
        <taxon>Magnaporthales</taxon>
        <taxon>Pyriculariaceae</taxon>
        <taxon>Pyricularia</taxon>
    </lineage>
</organism>
<proteinExistence type="predicted"/>
<protein>
    <submittedName>
        <fullName evidence="1">Uncharacterized protein</fullName>
    </submittedName>
</protein>
<evidence type="ECO:0000313" key="1">
    <source>
        <dbReference type="EMBL" id="KAI6302642.1"/>
    </source>
</evidence>
<reference evidence="1" key="1">
    <citation type="submission" date="2021-01" db="EMBL/GenBank/DDBJ databases">
        <title>Deciphering the adaptive evolutionary patterns associated with biogeogrpahic diversity in the finger millet blast pathogen Magnaporthe oryzae in Eastern Africa.</title>
        <authorList>
            <person name="Onyema G."/>
            <person name="Shittu T.A."/>
            <person name="Dodsworth S."/>
            <person name="Devilliers S."/>
            <person name="Muthumeenakshi S."/>
            <person name="Sreenivasaprasad S."/>
        </authorList>
    </citation>
    <scope>NUCLEOTIDE SEQUENCE</scope>
    <source>
        <strain evidence="1">D15/s37</strain>
    </source>
</reference>
<comment type="caution">
    <text evidence="1">The sequence shown here is derived from an EMBL/GenBank/DDBJ whole genome shotgun (WGS) entry which is preliminary data.</text>
</comment>
<sequence>MNGFANVEEDLTEEAAIHLQAELIVSYPEILQKTSIVNMVEEASKLFEDASVPANNRNSNLASRKYARNGPRDETIPEVHVWECV</sequence>
<name>A0ABQ8NV97_PYRGI</name>
<dbReference type="Proteomes" id="UP001059893">
    <property type="component" value="Unassembled WGS sequence"/>
</dbReference>
<keyword evidence="2" id="KW-1185">Reference proteome</keyword>
<gene>
    <name evidence="1" type="ORF">MCOR33_002066</name>
</gene>
<dbReference type="EMBL" id="JABSND010000022">
    <property type="protein sequence ID" value="KAI6302642.1"/>
    <property type="molecule type" value="Genomic_DNA"/>
</dbReference>
<accession>A0ABQ8NV97</accession>
<evidence type="ECO:0000313" key="2">
    <source>
        <dbReference type="Proteomes" id="UP001059893"/>
    </source>
</evidence>